<dbReference type="SUPFAM" id="SSF47413">
    <property type="entry name" value="lambda repressor-like DNA-binding domains"/>
    <property type="match status" value="1"/>
</dbReference>
<dbReference type="CDD" id="cd00093">
    <property type="entry name" value="HTH_XRE"/>
    <property type="match status" value="1"/>
</dbReference>
<gene>
    <name evidence="2" type="ORF">UABAM_05695</name>
</gene>
<keyword evidence="3" id="KW-1185">Reference proteome</keyword>
<dbReference type="AlphaFoldDB" id="A0A5S9ITU0"/>
<feature type="domain" description="HTH cro/C1-type" evidence="1">
    <location>
        <begin position="16"/>
        <end position="69"/>
    </location>
</feature>
<dbReference type="EMBL" id="AP019860">
    <property type="protein sequence ID" value="BBM87292.1"/>
    <property type="molecule type" value="Genomic_DNA"/>
</dbReference>
<evidence type="ECO:0000313" key="3">
    <source>
        <dbReference type="Proteomes" id="UP000326354"/>
    </source>
</evidence>
<dbReference type="RefSeq" id="WP_151971317.1">
    <property type="nucleotide sequence ID" value="NZ_AP019860.1"/>
</dbReference>
<dbReference type="KEGG" id="uam:UABAM_05695"/>
<reference evidence="2 3" key="1">
    <citation type="submission" date="2019-08" db="EMBL/GenBank/DDBJ databases">
        <title>Complete genome sequence of Candidatus Uab amorphum.</title>
        <authorList>
            <person name="Shiratori T."/>
            <person name="Suzuki S."/>
            <person name="Kakizawa Y."/>
            <person name="Ishida K."/>
        </authorList>
    </citation>
    <scope>NUCLEOTIDE SEQUENCE [LARGE SCALE GENOMIC DNA]</scope>
    <source>
        <strain evidence="2 3">SRT547</strain>
    </source>
</reference>
<dbReference type="InterPro" id="IPR001387">
    <property type="entry name" value="Cro/C1-type_HTH"/>
</dbReference>
<dbReference type="Pfam" id="PF01381">
    <property type="entry name" value="HTH_3"/>
    <property type="match status" value="1"/>
</dbReference>
<dbReference type="PROSITE" id="PS50943">
    <property type="entry name" value="HTH_CROC1"/>
    <property type="match status" value="1"/>
</dbReference>
<sequence>MAVNYQEIEINIGKAIKKGLDKNNLTRKAFAKVMGKSLSLVSEWTRNVKTPSGRDIIKIAIYLDIVEDLFPGYVKKDEFKVAESRTPYNKKINIEERVATLEKKIEKLEQYLN</sequence>
<protein>
    <recommendedName>
        <fullName evidence="1">HTH cro/C1-type domain-containing protein</fullName>
    </recommendedName>
</protein>
<accession>A0A5S9ITU0</accession>
<name>A0A5S9ITU0_UABAM</name>
<evidence type="ECO:0000313" key="2">
    <source>
        <dbReference type="EMBL" id="BBM87292.1"/>
    </source>
</evidence>
<dbReference type="Proteomes" id="UP000326354">
    <property type="component" value="Chromosome"/>
</dbReference>
<evidence type="ECO:0000259" key="1">
    <source>
        <dbReference type="PROSITE" id="PS50943"/>
    </source>
</evidence>
<dbReference type="Gene3D" id="1.10.260.40">
    <property type="entry name" value="lambda repressor-like DNA-binding domains"/>
    <property type="match status" value="1"/>
</dbReference>
<dbReference type="InterPro" id="IPR010982">
    <property type="entry name" value="Lambda_DNA-bd_dom_sf"/>
</dbReference>
<proteinExistence type="predicted"/>
<dbReference type="GO" id="GO:0003677">
    <property type="term" value="F:DNA binding"/>
    <property type="evidence" value="ECO:0007669"/>
    <property type="project" value="InterPro"/>
</dbReference>
<dbReference type="SMART" id="SM00530">
    <property type="entry name" value="HTH_XRE"/>
    <property type="match status" value="1"/>
</dbReference>
<organism evidence="2 3">
    <name type="scientific">Uabimicrobium amorphum</name>
    <dbReference type="NCBI Taxonomy" id="2596890"/>
    <lineage>
        <taxon>Bacteria</taxon>
        <taxon>Pseudomonadati</taxon>
        <taxon>Planctomycetota</taxon>
        <taxon>Candidatus Uabimicrobiia</taxon>
        <taxon>Candidatus Uabimicrobiales</taxon>
        <taxon>Candidatus Uabimicrobiaceae</taxon>
        <taxon>Candidatus Uabimicrobium</taxon>
    </lineage>
</organism>